<dbReference type="Gene3D" id="3.30.450.60">
    <property type="match status" value="1"/>
</dbReference>
<dbReference type="PROSITE" id="PS51072">
    <property type="entry name" value="MHD"/>
    <property type="match status" value="1"/>
</dbReference>
<evidence type="ECO:0000259" key="6">
    <source>
        <dbReference type="PROSITE" id="PS51072"/>
    </source>
</evidence>
<proteinExistence type="inferred from homology"/>
<evidence type="ECO:0000256" key="4">
    <source>
        <dbReference type="ARBA" id="ARBA00023136"/>
    </source>
</evidence>
<dbReference type="EMBL" id="CAXLJL010000134">
    <property type="protein sequence ID" value="CAL5132736.1"/>
    <property type="molecule type" value="Genomic_DNA"/>
</dbReference>
<dbReference type="GO" id="GO:0030131">
    <property type="term" value="C:clathrin adaptor complex"/>
    <property type="evidence" value="ECO:0007669"/>
    <property type="project" value="UniProtKB-UniRule"/>
</dbReference>
<dbReference type="CDD" id="cd09252">
    <property type="entry name" value="AP-3_Mu3_Cterm"/>
    <property type="match status" value="1"/>
</dbReference>
<evidence type="ECO:0000256" key="3">
    <source>
        <dbReference type="ARBA" id="ARBA00022927"/>
    </source>
</evidence>
<evidence type="ECO:0000313" key="8">
    <source>
        <dbReference type="Proteomes" id="UP001497525"/>
    </source>
</evidence>
<dbReference type="PANTHER" id="PTHR10529">
    <property type="entry name" value="AP COMPLEX SUBUNIT MU"/>
    <property type="match status" value="1"/>
</dbReference>
<organism evidence="7 8">
    <name type="scientific">Calicophoron daubneyi</name>
    <name type="common">Rumen fluke</name>
    <name type="synonym">Paramphistomum daubneyi</name>
    <dbReference type="NCBI Taxonomy" id="300641"/>
    <lineage>
        <taxon>Eukaryota</taxon>
        <taxon>Metazoa</taxon>
        <taxon>Spiralia</taxon>
        <taxon>Lophotrochozoa</taxon>
        <taxon>Platyhelminthes</taxon>
        <taxon>Trematoda</taxon>
        <taxon>Digenea</taxon>
        <taxon>Plagiorchiida</taxon>
        <taxon>Pronocephalata</taxon>
        <taxon>Paramphistomoidea</taxon>
        <taxon>Paramphistomidae</taxon>
        <taxon>Calicophoron</taxon>
    </lineage>
</organism>
<dbReference type="GO" id="GO:0006886">
    <property type="term" value="P:intracellular protein transport"/>
    <property type="evidence" value="ECO:0007669"/>
    <property type="project" value="UniProtKB-UniRule"/>
</dbReference>
<evidence type="ECO:0000256" key="1">
    <source>
        <dbReference type="ARBA" id="ARBA00004308"/>
    </source>
</evidence>
<dbReference type="CDD" id="cd14837">
    <property type="entry name" value="AP3_Mu_N"/>
    <property type="match status" value="1"/>
</dbReference>
<protein>
    <recommendedName>
        <fullName evidence="6">MHD domain-containing protein</fullName>
    </recommendedName>
</protein>
<sequence>MQSLFIINQTNEICLEKHWSKVTPKAVCEGFFEVRAKNNSCKDTIPVIETPNETLIYISKNNLFFLAVCPAEIPPLLVIEFLNCVTDTIIDYFGAVNESIIRDNSVSIYEILDEMLDGGFPLTTEANILKEIVYPPNLLKMLTDAVTGKNSSVSTTLPTCQLSNVRWRRNDVKYTNNEAYFDVIEEISAIIDRSGNIVSKDVNGSIECFVKLSGMPDLSLSFTNHRLIDEASLHPCVRFLRWKRERILSFVPPDGRFCLFTYHIGSLNTLSLPVSIRHNISLREQGSHFDIILTPKTMGKPLDFVKLTAQMPPSVLNVNATPSAGRVSFDISSKLFEWDIGRIEAKHPNPSLKGTVTLAKDLTTPPEPPSLMINFTVPQHAVSGLKIARVDLFVEKYKPFKGVKYITKTKQFEVRT</sequence>
<feature type="domain" description="MHD" evidence="6">
    <location>
        <begin position="176"/>
        <end position="415"/>
    </location>
</feature>
<dbReference type="InterPro" id="IPR036168">
    <property type="entry name" value="AP2_Mu_C_sf"/>
</dbReference>
<keyword evidence="2 5" id="KW-0813">Transport</keyword>
<dbReference type="InterPro" id="IPR028565">
    <property type="entry name" value="MHD"/>
</dbReference>
<accession>A0AAV2T8Z7</accession>
<comment type="caution">
    <text evidence="7">The sequence shown here is derived from an EMBL/GenBank/DDBJ whole genome shotgun (WGS) entry which is preliminary data.</text>
</comment>
<dbReference type="Proteomes" id="UP001497525">
    <property type="component" value="Unassembled WGS sequence"/>
</dbReference>
<dbReference type="InterPro" id="IPR001392">
    <property type="entry name" value="Clathrin_mu"/>
</dbReference>
<dbReference type="Gene3D" id="2.60.40.1170">
    <property type="entry name" value="Mu homology domain, subdomain B"/>
    <property type="match status" value="2"/>
</dbReference>
<dbReference type="PRINTS" id="PR00314">
    <property type="entry name" value="CLATHRINADPT"/>
</dbReference>
<evidence type="ECO:0000256" key="2">
    <source>
        <dbReference type="ARBA" id="ARBA00022448"/>
    </source>
</evidence>
<reference evidence="7" key="1">
    <citation type="submission" date="2024-06" db="EMBL/GenBank/DDBJ databases">
        <authorList>
            <person name="Liu X."/>
            <person name="Lenzi L."/>
            <person name="Haldenby T S."/>
            <person name="Uol C."/>
        </authorList>
    </citation>
    <scope>NUCLEOTIDE SEQUENCE</scope>
</reference>
<dbReference type="GO" id="GO:0016192">
    <property type="term" value="P:vesicle-mediated transport"/>
    <property type="evidence" value="ECO:0007669"/>
    <property type="project" value="InterPro"/>
</dbReference>
<dbReference type="GO" id="GO:0012505">
    <property type="term" value="C:endomembrane system"/>
    <property type="evidence" value="ECO:0007669"/>
    <property type="project" value="UniProtKB-SubCell"/>
</dbReference>
<dbReference type="Pfam" id="PF01217">
    <property type="entry name" value="Clat_adaptor_s"/>
    <property type="match status" value="1"/>
</dbReference>
<evidence type="ECO:0000313" key="7">
    <source>
        <dbReference type="EMBL" id="CAL5132736.1"/>
    </source>
</evidence>
<keyword evidence="3 5" id="KW-0653">Protein transport</keyword>
<dbReference type="SUPFAM" id="SSF64356">
    <property type="entry name" value="SNARE-like"/>
    <property type="match status" value="1"/>
</dbReference>
<comment type="similarity">
    <text evidence="5">Belongs to the adaptor complexes medium subunit family.</text>
</comment>
<dbReference type="PIRSF" id="PIRSF005992">
    <property type="entry name" value="Clathrin_mu"/>
    <property type="match status" value="1"/>
</dbReference>
<dbReference type="SUPFAM" id="SSF49447">
    <property type="entry name" value="Second domain of Mu2 adaptin subunit (ap50) of ap2 adaptor"/>
    <property type="match status" value="1"/>
</dbReference>
<dbReference type="Pfam" id="PF00928">
    <property type="entry name" value="Adap_comp_sub"/>
    <property type="match status" value="1"/>
</dbReference>
<evidence type="ECO:0000256" key="5">
    <source>
        <dbReference type="PIRNR" id="PIRNR005992"/>
    </source>
</evidence>
<dbReference type="InterPro" id="IPR022775">
    <property type="entry name" value="AP_mu_sigma_su"/>
</dbReference>
<dbReference type="AlphaFoldDB" id="A0AAV2T8Z7"/>
<dbReference type="InterPro" id="IPR011012">
    <property type="entry name" value="Longin-like_dom_sf"/>
</dbReference>
<comment type="subcellular location">
    <subcellularLocation>
        <location evidence="1">Endomembrane system</location>
    </subcellularLocation>
</comment>
<gene>
    <name evidence="7" type="ORF">CDAUBV1_LOCUS5577</name>
</gene>
<dbReference type="InterPro" id="IPR050431">
    <property type="entry name" value="Adaptor_comp_med_subunit"/>
</dbReference>
<name>A0AAV2T8Z7_CALDB</name>
<keyword evidence="4" id="KW-0472">Membrane</keyword>